<comment type="caution">
    <text evidence="2">The sequence shown here is derived from an EMBL/GenBank/DDBJ whole genome shotgun (WGS) entry which is preliminary data.</text>
</comment>
<dbReference type="CDD" id="cd00118">
    <property type="entry name" value="LysM"/>
    <property type="match status" value="1"/>
</dbReference>
<dbReference type="Proteomes" id="UP001501116">
    <property type="component" value="Unassembled WGS sequence"/>
</dbReference>
<protein>
    <submittedName>
        <fullName evidence="2">LysM peptidoglycan-binding domain-containing protein</fullName>
    </submittedName>
</protein>
<dbReference type="Gene3D" id="3.10.350.10">
    <property type="entry name" value="LysM domain"/>
    <property type="match status" value="1"/>
</dbReference>
<name>A0ABN2QBI3_9PSEU</name>
<dbReference type="RefSeq" id="WP_344415282.1">
    <property type="nucleotide sequence ID" value="NZ_BAAANN010000005.1"/>
</dbReference>
<gene>
    <name evidence="2" type="ORF">GCM10009754_16730</name>
</gene>
<reference evidence="2 3" key="1">
    <citation type="journal article" date="2019" name="Int. J. Syst. Evol. Microbiol.">
        <title>The Global Catalogue of Microorganisms (GCM) 10K type strain sequencing project: providing services to taxonomists for standard genome sequencing and annotation.</title>
        <authorList>
            <consortium name="The Broad Institute Genomics Platform"/>
            <consortium name="The Broad Institute Genome Sequencing Center for Infectious Disease"/>
            <person name="Wu L."/>
            <person name="Ma J."/>
        </authorList>
    </citation>
    <scope>NUCLEOTIDE SEQUENCE [LARGE SCALE GENOMIC DNA]</scope>
    <source>
        <strain evidence="2 3">JCM 14545</strain>
    </source>
</reference>
<dbReference type="Pfam" id="PF19266">
    <property type="entry name" value="CIS_tube"/>
    <property type="match status" value="1"/>
</dbReference>
<evidence type="ECO:0000259" key="1">
    <source>
        <dbReference type="PROSITE" id="PS51782"/>
    </source>
</evidence>
<keyword evidence="3" id="KW-1185">Reference proteome</keyword>
<dbReference type="InterPro" id="IPR018392">
    <property type="entry name" value="LysM"/>
</dbReference>
<evidence type="ECO:0000313" key="2">
    <source>
        <dbReference type="EMBL" id="GAA1948890.1"/>
    </source>
</evidence>
<dbReference type="EMBL" id="BAAANN010000005">
    <property type="protein sequence ID" value="GAA1948890.1"/>
    <property type="molecule type" value="Genomic_DNA"/>
</dbReference>
<evidence type="ECO:0000313" key="3">
    <source>
        <dbReference type="Proteomes" id="UP001501116"/>
    </source>
</evidence>
<sequence length="235" mass="25732">MSTRAGSKLEHARLLIMQPPGTVGGAPGGRIARVKFKFNPNQLTLTKRTEWRRKPSRTATQAAVPEFVGSAPRTLSVEVFLDATRKHDNSVERDVQDLMLAVVPTTESLGKDRPASPWVRFEWGRSATVRFNGIVKSISVTYSLFDGDGTPLRARCALSIEEAGGDTPRQNPTSGGLEARRSHQVVAGDSLPMLAWREYGDATAWRVIAEANEVDDPMRLRPGTELLIPAQEGTD</sequence>
<dbReference type="PROSITE" id="PS51782">
    <property type="entry name" value="LYSM"/>
    <property type="match status" value="1"/>
</dbReference>
<dbReference type="Pfam" id="PF01476">
    <property type="entry name" value="LysM"/>
    <property type="match status" value="1"/>
</dbReference>
<dbReference type="InterPro" id="IPR036779">
    <property type="entry name" value="LysM_dom_sf"/>
</dbReference>
<proteinExistence type="predicted"/>
<feature type="domain" description="LysM" evidence="1">
    <location>
        <begin position="181"/>
        <end position="228"/>
    </location>
</feature>
<accession>A0ABN2QBI3</accession>
<organism evidence="2 3">
    <name type="scientific">Amycolatopsis minnesotensis</name>
    <dbReference type="NCBI Taxonomy" id="337894"/>
    <lineage>
        <taxon>Bacteria</taxon>
        <taxon>Bacillati</taxon>
        <taxon>Actinomycetota</taxon>
        <taxon>Actinomycetes</taxon>
        <taxon>Pseudonocardiales</taxon>
        <taxon>Pseudonocardiaceae</taxon>
        <taxon>Amycolatopsis</taxon>
    </lineage>
</organism>
<dbReference type="InterPro" id="IPR045361">
    <property type="entry name" value="CIS_tube_prot_N"/>
</dbReference>